<feature type="transmembrane region" description="Helical" evidence="5">
    <location>
        <begin position="186"/>
        <end position="205"/>
    </location>
</feature>
<feature type="transmembrane region" description="Helical" evidence="5">
    <location>
        <begin position="350"/>
        <end position="368"/>
    </location>
</feature>
<comment type="subcellular location">
    <subcellularLocation>
        <location evidence="1">Membrane</location>
        <topology evidence="1">Multi-pass membrane protein</topology>
    </subcellularLocation>
</comment>
<feature type="transmembrane region" description="Helical" evidence="5">
    <location>
        <begin position="301"/>
        <end position="321"/>
    </location>
</feature>
<dbReference type="InterPro" id="IPR036412">
    <property type="entry name" value="HAD-like_sf"/>
</dbReference>
<dbReference type="SUPFAM" id="SSF56784">
    <property type="entry name" value="HAD-like"/>
    <property type="match status" value="1"/>
</dbReference>
<dbReference type="InterPro" id="IPR044878">
    <property type="entry name" value="UbiA_sf"/>
</dbReference>
<sequence length="429" mass="47808">MSRPYFADLNFDAWQDRTILLDLDGTLAPDNEQTVTRVVAVAVSDLAVSNRVVLLSNKKNHARNRQIAQDLSLDYLETHLRKPDPRLKRLLRVGGVNDFSNLIVVGDRYLTDGLMAKVLGAEFVKVRRLESSTKSRSSSLVDNLDDTAFFVSRLFKLMRPVQWLKNVLILAPLSFAHQFFNYEKLGLALLGVVIFSLLASGVYIINDFFDREGDRAHPLKRRRPLAAGDISPRVAGILAAGLLLLVTALTSVFFPATGLLLLAYFLLNLLYSRYLKAIPVVDVVTVAGFYLFRIIYGGLIIAVPVSAWLILCTLFLAMLIVGSKRLGEQSRIATGRSVLEFYSPEFLKQLTLGSGALALMSYGIYTVLATGGQPLLYSNLPAVVGVFRLIYLAERGQNTEAPEWLIFRDRVILISVLAWLALIYLSLYF</sequence>
<dbReference type="GO" id="GO:0016020">
    <property type="term" value="C:membrane"/>
    <property type="evidence" value="ECO:0007669"/>
    <property type="project" value="UniProtKB-SubCell"/>
</dbReference>
<organism evidence="6 7">
    <name type="scientific">Candidatus Vogelbacteria bacterium CG10_big_fil_rev_8_21_14_0_10_50_13</name>
    <dbReference type="NCBI Taxonomy" id="1975044"/>
    <lineage>
        <taxon>Bacteria</taxon>
        <taxon>Candidatus Vogeliibacteriota</taxon>
    </lineage>
</organism>
<dbReference type="Proteomes" id="UP000230906">
    <property type="component" value="Unassembled WGS sequence"/>
</dbReference>
<evidence type="ECO:0000256" key="4">
    <source>
        <dbReference type="ARBA" id="ARBA00023136"/>
    </source>
</evidence>
<feature type="transmembrane region" description="Helical" evidence="5">
    <location>
        <begin position="411"/>
        <end position="428"/>
    </location>
</feature>
<dbReference type="PANTHER" id="PTHR42723:SF1">
    <property type="entry name" value="CHLOROPHYLL SYNTHASE, CHLOROPLASTIC"/>
    <property type="match status" value="1"/>
</dbReference>
<dbReference type="InterPro" id="IPR023214">
    <property type="entry name" value="HAD_sf"/>
</dbReference>
<name>A0A2H0RGK4_9BACT</name>
<feature type="transmembrane region" description="Helical" evidence="5">
    <location>
        <begin position="226"/>
        <end position="246"/>
    </location>
</feature>
<feature type="transmembrane region" description="Helical" evidence="5">
    <location>
        <begin position="277"/>
        <end position="295"/>
    </location>
</feature>
<evidence type="ECO:0000256" key="5">
    <source>
        <dbReference type="SAM" id="Phobius"/>
    </source>
</evidence>
<comment type="caution">
    <text evidence="6">The sequence shown here is derived from an EMBL/GenBank/DDBJ whole genome shotgun (WGS) entry which is preliminary data.</text>
</comment>
<keyword evidence="3 5" id="KW-1133">Transmembrane helix</keyword>
<evidence type="ECO:0000256" key="3">
    <source>
        <dbReference type="ARBA" id="ARBA00022989"/>
    </source>
</evidence>
<dbReference type="Pfam" id="PF01040">
    <property type="entry name" value="UbiA"/>
    <property type="match status" value="1"/>
</dbReference>
<evidence type="ECO:0000256" key="2">
    <source>
        <dbReference type="ARBA" id="ARBA00022692"/>
    </source>
</evidence>
<dbReference type="EMBL" id="PCYJ01000001">
    <property type="protein sequence ID" value="PIR45691.1"/>
    <property type="molecule type" value="Genomic_DNA"/>
</dbReference>
<dbReference type="GO" id="GO:0008962">
    <property type="term" value="F:phosphatidylglycerophosphatase activity"/>
    <property type="evidence" value="ECO:0007669"/>
    <property type="project" value="InterPro"/>
</dbReference>
<dbReference type="AlphaFoldDB" id="A0A2H0RGK4"/>
<dbReference type="InterPro" id="IPR027706">
    <property type="entry name" value="PGP_Pase"/>
</dbReference>
<accession>A0A2H0RGK4</accession>
<dbReference type="Pfam" id="PF09419">
    <property type="entry name" value="PGP_phosphatase"/>
    <property type="match status" value="1"/>
</dbReference>
<dbReference type="InterPro" id="IPR000537">
    <property type="entry name" value="UbiA_prenyltransferase"/>
</dbReference>
<evidence type="ECO:0000313" key="7">
    <source>
        <dbReference type="Proteomes" id="UP000230906"/>
    </source>
</evidence>
<reference evidence="6 7" key="1">
    <citation type="submission" date="2017-09" db="EMBL/GenBank/DDBJ databases">
        <title>Depth-based differentiation of microbial function through sediment-hosted aquifers and enrichment of novel symbionts in the deep terrestrial subsurface.</title>
        <authorList>
            <person name="Probst A.J."/>
            <person name="Ladd B."/>
            <person name="Jarett J.K."/>
            <person name="Geller-Mcgrath D.E."/>
            <person name="Sieber C.M."/>
            <person name="Emerson J.B."/>
            <person name="Anantharaman K."/>
            <person name="Thomas B.C."/>
            <person name="Malmstrom R."/>
            <person name="Stieglmeier M."/>
            <person name="Klingl A."/>
            <person name="Woyke T."/>
            <person name="Ryan C.M."/>
            <person name="Banfield J.F."/>
        </authorList>
    </citation>
    <scope>NUCLEOTIDE SEQUENCE [LARGE SCALE GENOMIC DNA]</scope>
    <source>
        <strain evidence="6">CG10_big_fil_rev_8_21_14_0_10_50_13</strain>
    </source>
</reference>
<evidence type="ECO:0008006" key="8">
    <source>
        <dbReference type="Google" id="ProtNLM"/>
    </source>
</evidence>
<dbReference type="Gene3D" id="1.10.357.140">
    <property type="entry name" value="UbiA prenyltransferase"/>
    <property type="match status" value="1"/>
</dbReference>
<dbReference type="GO" id="GO:0016765">
    <property type="term" value="F:transferase activity, transferring alkyl or aryl (other than methyl) groups"/>
    <property type="evidence" value="ECO:0007669"/>
    <property type="project" value="InterPro"/>
</dbReference>
<gene>
    <name evidence="6" type="ORF">COV09_00030</name>
</gene>
<keyword evidence="4 5" id="KW-0472">Membrane</keyword>
<proteinExistence type="predicted"/>
<dbReference type="CDD" id="cd13963">
    <property type="entry name" value="PT_UbiA_2"/>
    <property type="match status" value="1"/>
</dbReference>
<protein>
    <recommendedName>
        <fullName evidence="8">Decaprenyl-phosphate phosphoribosyltransferase</fullName>
    </recommendedName>
</protein>
<evidence type="ECO:0000256" key="1">
    <source>
        <dbReference type="ARBA" id="ARBA00004141"/>
    </source>
</evidence>
<keyword evidence="2 5" id="KW-0812">Transmembrane</keyword>
<dbReference type="PANTHER" id="PTHR42723">
    <property type="entry name" value="CHLOROPHYLL SYNTHASE"/>
    <property type="match status" value="1"/>
</dbReference>
<dbReference type="Gene3D" id="3.40.50.1000">
    <property type="entry name" value="HAD superfamily/HAD-like"/>
    <property type="match status" value="1"/>
</dbReference>
<evidence type="ECO:0000313" key="6">
    <source>
        <dbReference type="EMBL" id="PIR45691.1"/>
    </source>
</evidence>
<dbReference type="InterPro" id="IPR050475">
    <property type="entry name" value="Prenyltransferase_related"/>
</dbReference>